<evidence type="ECO:0000256" key="4">
    <source>
        <dbReference type="ARBA" id="ARBA00023136"/>
    </source>
</evidence>
<dbReference type="AlphaFoldDB" id="A0A1G4MCH9"/>
<organism evidence="6 7">
    <name type="scientific">Lachancea fermentati</name>
    <name type="common">Zygosaccharomyces fermentati</name>
    <dbReference type="NCBI Taxonomy" id="4955"/>
    <lineage>
        <taxon>Eukaryota</taxon>
        <taxon>Fungi</taxon>
        <taxon>Dikarya</taxon>
        <taxon>Ascomycota</taxon>
        <taxon>Saccharomycotina</taxon>
        <taxon>Saccharomycetes</taxon>
        <taxon>Saccharomycetales</taxon>
        <taxon>Saccharomycetaceae</taxon>
        <taxon>Lachancea</taxon>
    </lineage>
</organism>
<evidence type="ECO:0000313" key="6">
    <source>
        <dbReference type="EMBL" id="SCW01576.1"/>
    </source>
</evidence>
<dbReference type="SMART" id="SM01160">
    <property type="entry name" value="DUF1751"/>
    <property type="match status" value="1"/>
</dbReference>
<dbReference type="SUPFAM" id="SSF144091">
    <property type="entry name" value="Rhomboid-like"/>
    <property type="match status" value="1"/>
</dbReference>
<reference evidence="7" key="1">
    <citation type="submission" date="2016-03" db="EMBL/GenBank/DDBJ databases">
        <authorList>
            <person name="Devillers H."/>
        </authorList>
    </citation>
    <scope>NUCLEOTIDE SEQUENCE [LARGE SCALE GENOMIC DNA]</scope>
</reference>
<gene>
    <name evidence="6" type="ORF">LAFE_0E02718G</name>
</gene>
<evidence type="ECO:0000256" key="5">
    <source>
        <dbReference type="SAM" id="Phobius"/>
    </source>
</evidence>
<dbReference type="PANTHER" id="PTHR13377">
    <property type="entry name" value="PLACENTAL PROTEIN 6"/>
    <property type="match status" value="1"/>
</dbReference>
<dbReference type="Proteomes" id="UP000190831">
    <property type="component" value="Chromosome E"/>
</dbReference>
<dbReference type="STRING" id="4955.A0A1G4MCH9"/>
<dbReference type="GO" id="GO:0016020">
    <property type="term" value="C:membrane"/>
    <property type="evidence" value="ECO:0007669"/>
    <property type="project" value="UniProtKB-SubCell"/>
</dbReference>
<feature type="transmembrane region" description="Helical" evidence="5">
    <location>
        <begin position="193"/>
        <end position="213"/>
    </location>
</feature>
<keyword evidence="3 5" id="KW-1133">Transmembrane helix</keyword>
<dbReference type="InterPro" id="IPR035952">
    <property type="entry name" value="Rhomboid-like_sf"/>
</dbReference>
<sequence>MHFKTRFFEVSFPESLVRLSNVPSATKYLSIAYVVFTITLFYVRKSCQWQLPADGNSGSNFKLIASPILQLIPAETLRNPWSLVLSNLVDTELWKFLANLTNLVIGGSFIERNWNSSTEILRFVLVIGSLTNLAVVLVTIVSSALFPGVRLDLPLDGNYTIIVGFPVVYKQLMPETTIFKITNVPLLSKNFRFKLLPIFVLVVLTTVQLIWFHHFSQLLSIWITFMSCWVYLRFYQILPSSIAGDHGRDIIGDASDTFQLIYFFPGLLRPILRPFFNICYNIWCNNLRMRKPFELEDIDVGNTLAEQRGAKKVSNNAEERRRQLALQLLGERFQEGP</sequence>
<dbReference type="OMA" id="EIHFWEV"/>
<dbReference type="EMBL" id="LT598488">
    <property type="protein sequence ID" value="SCW01576.1"/>
    <property type="molecule type" value="Genomic_DNA"/>
</dbReference>
<comment type="subcellular location">
    <subcellularLocation>
        <location evidence="1">Membrane</location>
        <topology evidence="1">Multi-pass membrane protein</topology>
    </subcellularLocation>
</comment>
<name>A0A1G4MCH9_LACFM</name>
<proteinExistence type="predicted"/>
<dbReference type="Pfam" id="PF08551">
    <property type="entry name" value="DUF1751"/>
    <property type="match status" value="1"/>
</dbReference>
<dbReference type="OrthoDB" id="73612at2759"/>
<keyword evidence="4 5" id="KW-0472">Membrane</keyword>
<accession>A0A1G4MCH9</accession>
<evidence type="ECO:0000313" key="7">
    <source>
        <dbReference type="Proteomes" id="UP000190831"/>
    </source>
</evidence>
<protein>
    <submittedName>
        <fullName evidence="6">LAFE_0E02718g1_1</fullName>
    </submittedName>
</protein>
<dbReference type="InterPro" id="IPR013861">
    <property type="entry name" value="TMEM115/Pdh1/Rbl19"/>
</dbReference>
<feature type="transmembrane region" description="Helical" evidence="5">
    <location>
        <begin position="120"/>
        <end position="145"/>
    </location>
</feature>
<keyword evidence="2 5" id="KW-0812">Transmembrane</keyword>
<evidence type="ECO:0000256" key="2">
    <source>
        <dbReference type="ARBA" id="ARBA00022692"/>
    </source>
</evidence>
<evidence type="ECO:0000256" key="3">
    <source>
        <dbReference type="ARBA" id="ARBA00022989"/>
    </source>
</evidence>
<feature type="transmembrane region" description="Helical" evidence="5">
    <location>
        <begin position="219"/>
        <end position="238"/>
    </location>
</feature>
<evidence type="ECO:0000256" key="1">
    <source>
        <dbReference type="ARBA" id="ARBA00004141"/>
    </source>
</evidence>
<dbReference type="PANTHER" id="PTHR13377:SF3">
    <property type="entry name" value="TRANSMEMBRANE PROTEIN 115"/>
    <property type="match status" value="1"/>
</dbReference>
<dbReference type="GO" id="GO:0005794">
    <property type="term" value="C:Golgi apparatus"/>
    <property type="evidence" value="ECO:0007669"/>
    <property type="project" value="TreeGrafter"/>
</dbReference>
<dbReference type="GO" id="GO:0006890">
    <property type="term" value="P:retrograde vesicle-mediated transport, Golgi to endoplasmic reticulum"/>
    <property type="evidence" value="ECO:0007669"/>
    <property type="project" value="InterPro"/>
</dbReference>
<keyword evidence="7" id="KW-1185">Reference proteome</keyword>